<proteinExistence type="predicted"/>
<dbReference type="KEGG" id="mrd:Mrad2831_4163"/>
<dbReference type="HOGENOM" id="CLU_2130557_0_0_5"/>
<name>B1M1F7_METRJ</name>
<dbReference type="EMBL" id="CP001001">
    <property type="protein sequence ID" value="ACB26132.1"/>
    <property type="molecule type" value="Genomic_DNA"/>
</dbReference>
<keyword evidence="2" id="KW-1133">Transmembrane helix</keyword>
<evidence type="ECO:0000256" key="1">
    <source>
        <dbReference type="SAM" id="MobiDB-lite"/>
    </source>
</evidence>
<dbReference type="GeneID" id="6140222"/>
<feature type="transmembrane region" description="Helical" evidence="2">
    <location>
        <begin position="85"/>
        <end position="103"/>
    </location>
</feature>
<protein>
    <submittedName>
        <fullName evidence="3">Uncharacterized protein</fullName>
    </submittedName>
</protein>
<evidence type="ECO:0000313" key="4">
    <source>
        <dbReference type="Proteomes" id="UP000006589"/>
    </source>
</evidence>
<keyword evidence="2" id="KW-0812">Transmembrane</keyword>
<sequence>MADIRSHDPVGRPDGRPGSDQAGGSAGGSTGGSAGGGAGVADQARETLRDATSKASDAWDNASEYGSRYYRQGSRAVSDMDSSTMAGLFIAGAIGFGLGWLVFGQQSYTGDYVSRRMSASSERRY</sequence>
<organism evidence="3 4">
    <name type="scientific">Methylobacterium radiotolerans (strain ATCC 27329 / DSM 1819 / JCM 2831 / NBRC 15690 / NCIMB 10815 / 0-1)</name>
    <dbReference type="NCBI Taxonomy" id="426355"/>
    <lineage>
        <taxon>Bacteria</taxon>
        <taxon>Pseudomonadati</taxon>
        <taxon>Pseudomonadota</taxon>
        <taxon>Alphaproteobacteria</taxon>
        <taxon>Hyphomicrobiales</taxon>
        <taxon>Methylobacteriaceae</taxon>
        <taxon>Methylobacterium</taxon>
    </lineage>
</organism>
<feature type="compositionally biased region" description="Basic and acidic residues" evidence="1">
    <location>
        <begin position="43"/>
        <end position="52"/>
    </location>
</feature>
<dbReference type="AlphaFoldDB" id="B1M1F7"/>
<feature type="compositionally biased region" description="Basic and acidic residues" evidence="1">
    <location>
        <begin position="1"/>
        <end position="17"/>
    </location>
</feature>
<evidence type="ECO:0000313" key="3">
    <source>
        <dbReference type="EMBL" id="ACB26132.1"/>
    </source>
</evidence>
<dbReference type="PATRIC" id="fig|426355.14.peg.4247"/>
<gene>
    <name evidence="3" type="ordered locus">Mrad2831_4163</name>
</gene>
<dbReference type="RefSeq" id="WP_012321086.1">
    <property type="nucleotide sequence ID" value="NC_010505.1"/>
</dbReference>
<feature type="compositionally biased region" description="Gly residues" evidence="1">
    <location>
        <begin position="24"/>
        <end position="39"/>
    </location>
</feature>
<dbReference type="OrthoDB" id="7997353at2"/>
<reference evidence="3 4" key="1">
    <citation type="submission" date="2008-03" db="EMBL/GenBank/DDBJ databases">
        <title>Complete sequence of chromosome of Methylobacterium radiotolerans JCM 2831.</title>
        <authorList>
            <consortium name="US DOE Joint Genome Institute"/>
            <person name="Copeland A."/>
            <person name="Lucas S."/>
            <person name="Lapidus A."/>
            <person name="Glavina del Rio T."/>
            <person name="Dalin E."/>
            <person name="Tice H."/>
            <person name="Bruce D."/>
            <person name="Goodwin L."/>
            <person name="Pitluck S."/>
            <person name="Kiss H."/>
            <person name="Brettin T."/>
            <person name="Detter J.C."/>
            <person name="Han C."/>
            <person name="Kuske C.R."/>
            <person name="Schmutz J."/>
            <person name="Larimer F."/>
            <person name="Land M."/>
            <person name="Hauser L."/>
            <person name="Kyrpides N."/>
            <person name="Mikhailova N."/>
            <person name="Marx C.J."/>
            <person name="Richardson P."/>
        </authorList>
    </citation>
    <scope>NUCLEOTIDE SEQUENCE [LARGE SCALE GENOMIC DNA]</scope>
    <source>
        <strain evidence="4">ATCC 27329 / DSM 1819 / JCM 2831 / NBRC 15690 / NCIMB 10815 / 0-1</strain>
    </source>
</reference>
<feature type="region of interest" description="Disordered" evidence="1">
    <location>
        <begin position="1"/>
        <end position="58"/>
    </location>
</feature>
<dbReference type="eggNOG" id="ENOG503102D">
    <property type="taxonomic scope" value="Bacteria"/>
</dbReference>
<keyword evidence="2" id="KW-0472">Membrane</keyword>
<dbReference type="Proteomes" id="UP000006589">
    <property type="component" value="Chromosome"/>
</dbReference>
<accession>B1M1F7</accession>
<evidence type="ECO:0000256" key="2">
    <source>
        <dbReference type="SAM" id="Phobius"/>
    </source>
</evidence>